<dbReference type="Gene3D" id="4.10.520.10">
    <property type="entry name" value="IHF-like DNA-binding proteins"/>
    <property type="match status" value="1"/>
</dbReference>
<evidence type="ECO:0000259" key="2">
    <source>
        <dbReference type="Pfam" id="PF18291"/>
    </source>
</evidence>
<dbReference type="OrthoDB" id="1081471at2"/>
<dbReference type="RefSeq" id="WP_124752188.1">
    <property type="nucleotide sequence ID" value="NZ_RQYS01000048.1"/>
</dbReference>
<name>A0A3P1XL70_TANFO</name>
<dbReference type="GO" id="GO:0003677">
    <property type="term" value="F:DNA binding"/>
    <property type="evidence" value="ECO:0007669"/>
    <property type="project" value="UniProtKB-KW"/>
</dbReference>
<dbReference type="NCBIfam" id="TIGR01201">
    <property type="entry name" value="HU_rel"/>
    <property type="match status" value="1"/>
</dbReference>
<dbReference type="InterPro" id="IPR010992">
    <property type="entry name" value="IHF-like_DNA-bd_dom_sf"/>
</dbReference>
<dbReference type="Pfam" id="PF18291">
    <property type="entry name" value="HU-HIG"/>
    <property type="match status" value="1"/>
</dbReference>
<accession>A0A3P1XL70</accession>
<dbReference type="InterPro" id="IPR005902">
    <property type="entry name" value="HU_DNA-bd_put"/>
</dbReference>
<sequence>MKYKLVQRKNPQKPADPGKWYPQAINAGKVTVKQIVTDISGRSSLTRGDINNVLDNFLDRLPAYLMLGHSVQLGRFGTIRLSITGEGVDTKDKYNAKKMNPPKVVFTPGVDFKNNLDEITFELVTE</sequence>
<evidence type="ECO:0000313" key="3">
    <source>
        <dbReference type="EMBL" id="RRD59271.1"/>
    </source>
</evidence>
<dbReference type="AlphaFoldDB" id="A0A3P1XL70"/>
<comment type="caution">
    <text evidence="3">The sequence shown here is derived from an EMBL/GenBank/DDBJ whole genome shotgun (WGS) entry which is preliminary data.</text>
</comment>
<feature type="domain" description="HU" evidence="2">
    <location>
        <begin position="2"/>
        <end position="122"/>
    </location>
</feature>
<reference evidence="3 4" key="1">
    <citation type="submission" date="2018-11" db="EMBL/GenBank/DDBJ databases">
        <title>Genomes From Bacteria Associated with the Canine Oral Cavity: a Test Case for Automated Genome-Based Taxonomic Assignment.</title>
        <authorList>
            <person name="Coil D.A."/>
            <person name="Jospin G."/>
            <person name="Darling A.E."/>
            <person name="Wallis C."/>
            <person name="Davis I.J."/>
            <person name="Harris S."/>
            <person name="Eisen J.A."/>
            <person name="Holcombe L.J."/>
            <person name="O'Flynn C."/>
        </authorList>
    </citation>
    <scope>NUCLEOTIDE SEQUENCE [LARGE SCALE GENOMIC DNA]</scope>
    <source>
        <strain evidence="3 4">OH2617_COT-023</strain>
    </source>
</reference>
<dbReference type="SUPFAM" id="SSF47729">
    <property type="entry name" value="IHF-like DNA-binding proteins"/>
    <property type="match status" value="1"/>
</dbReference>
<organism evidence="3 4">
    <name type="scientific">Tannerella forsythia</name>
    <name type="common">Bacteroides forsythus</name>
    <dbReference type="NCBI Taxonomy" id="28112"/>
    <lineage>
        <taxon>Bacteria</taxon>
        <taxon>Pseudomonadati</taxon>
        <taxon>Bacteroidota</taxon>
        <taxon>Bacteroidia</taxon>
        <taxon>Bacteroidales</taxon>
        <taxon>Tannerellaceae</taxon>
        <taxon>Tannerella</taxon>
    </lineage>
</organism>
<gene>
    <name evidence="3" type="ORF">EII40_10440</name>
</gene>
<keyword evidence="1 3" id="KW-0238">DNA-binding</keyword>
<dbReference type="InterPro" id="IPR041607">
    <property type="entry name" value="HU-HIG"/>
</dbReference>
<evidence type="ECO:0000256" key="1">
    <source>
        <dbReference type="ARBA" id="ARBA00023125"/>
    </source>
</evidence>
<evidence type="ECO:0000313" key="4">
    <source>
        <dbReference type="Proteomes" id="UP000278609"/>
    </source>
</evidence>
<dbReference type="EMBL" id="RQYS01000048">
    <property type="protein sequence ID" value="RRD59271.1"/>
    <property type="molecule type" value="Genomic_DNA"/>
</dbReference>
<proteinExistence type="predicted"/>
<dbReference type="Proteomes" id="UP000278609">
    <property type="component" value="Unassembled WGS sequence"/>
</dbReference>
<protein>
    <submittedName>
        <fullName evidence="3">DNA-binding protein</fullName>
    </submittedName>
</protein>